<dbReference type="PANTHER" id="PTHR46148">
    <property type="entry name" value="CHROMO DOMAIN-CONTAINING PROTEIN"/>
    <property type="match status" value="1"/>
</dbReference>
<gene>
    <name evidence="2" type="ORF">SHERM_16563</name>
</gene>
<evidence type="ECO:0000313" key="2">
    <source>
        <dbReference type="EMBL" id="CAA0816697.1"/>
    </source>
</evidence>
<dbReference type="PANTHER" id="PTHR46148:SF52">
    <property type="entry name" value="OS04G0603800 PROTEIN"/>
    <property type="match status" value="1"/>
</dbReference>
<dbReference type="InterPro" id="IPR056924">
    <property type="entry name" value="SH3_Tf2-1"/>
</dbReference>
<name>A0A9N7MZT0_STRHE</name>
<dbReference type="Pfam" id="PF24626">
    <property type="entry name" value="SH3_Tf2-1"/>
    <property type="match status" value="1"/>
</dbReference>
<dbReference type="OrthoDB" id="913535at2759"/>
<evidence type="ECO:0000313" key="3">
    <source>
        <dbReference type="Proteomes" id="UP001153555"/>
    </source>
</evidence>
<sequence>MGSAMNDEVDRELVECDFMLRELKKILEGSINRMKAYHYGKRRDEEFEPGDLVFLKLRPFRQRTTAQRAATKIGVRYYGTYKILAKIGKVAYRLELPGDSHIHPIIHVSQLKRSLGEAQLAKDKLPAVAPDGKFRSRLFNPLSGPFPVQ</sequence>
<feature type="domain" description="Tf2-1-like SH3-like" evidence="1">
    <location>
        <begin position="50"/>
        <end position="113"/>
    </location>
</feature>
<organism evidence="2 3">
    <name type="scientific">Striga hermonthica</name>
    <name type="common">Purple witchweed</name>
    <name type="synonym">Buchnera hermonthica</name>
    <dbReference type="NCBI Taxonomy" id="68872"/>
    <lineage>
        <taxon>Eukaryota</taxon>
        <taxon>Viridiplantae</taxon>
        <taxon>Streptophyta</taxon>
        <taxon>Embryophyta</taxon>
        <taxon>Tracheophyta</taxon>
        <taxon>Spermatophyta</taxon>
        <taxon>Magnoliopsida</taxon>
        <taxon>eudicotyledons</taxon>
        <taxon>Gunneridae</taxon>
        <taxon>Pentapetalae</taxon>
        <taxon>asterids</taxon>
        <taxon>lamiids</taxon>
        <taxon>Lamiales</taxon>
        <taxon>Orobanchaceae</taxon>
        <taxon>Buchnereae</taxon>
        <taxon>Striga</taxon>
    </lineage>
</organism>
<dbReference type="Proteomes" id="UP001153555">
    <property type="component" value="Unassembled WGS sequence"/>
</dbReference>
<evidence type="ECO:0000259" key="1">
    <source>
        <dbReference type="Pfam" id="PF24626"/>
    </source>
</evidence>
<dbReference type="EMBL" id="CACSLK010014283">
    <property type="protein sequence ID" value="CAA0816697.1"/>
    <property type="molecule type" value="Genomic_DNA"/>
</dbReference>
<protein>
    <recommendedName>
        <fullName evidence="1">Tf2-1-like SH3-like domain-containing protein</fullName>
    </recommendedName>
</protein>
<proteinExistence type="predicted"/>
<accession>A0A9N7MZT0</accession>
<dbReference type="AlphaFoldDB" id="A0A9N7MZT0"/>
<reference evidence="2" key="1">
    <citation type="submission" date="2019-12" db="EMBL/GenBank/DDBJ databases">
        <authorList>
            <person name="Scholes J."/>
        </authorList>
    </citation>
    <scope>NUCLEOTIDE SEQUENCE</scope>
</reference>
<keyword evidence="3" id="KW-1185">Reference proteome</keyword>
<comment type="caution">
    <text evidence="2">The sequence shown here is derived from an EMBL/GenBank/DDBJ whole genome shotgun (WGS) entry which is preliminary data.</text>
</comment>